<gene>
    <name evidence="2" type="ORF">IHE71_13565</name>
</gene>
<dbReference type="InterPro" id="IPR002575">
    <property type="entry name" value="Aminoglycoside_PTrfase"/>
</dbReference>
<keyword evidence="3" id="KW-1185">Reference proteome</keyword>
<evidence type="ECO:0000313" key="3">
    <source>
        <dbReference type="Proteomes" id="UP000625527"/>
    </source>
</evidence>
<dbReference type="InterPro" id="IPR011009">
    <property type="entry name" value="Kinase-like_dom_sf"/>
</dbReference>
<accession>A0ABR9MZB2</accession>
<protein>
    <submittedName>
        <fullName evidence="2">Aminoglycoside phosphotransferase family protein</fullName>
    </submittedName>
</protein>
<comment type="caution">
    <text evidence="2">The sequence shown here is derived from an EMBL/GenBank/DDBJ whole genome shotgun (WGS) entry which is preliminary data.</text>
</comment>
<name>A0ABR9MZB2_9MICO</name>
<dbReference type="InterPro" id="IPR051678">
    <property type="entry name" value="AGP_Transferase"/>
</dbReference>
<feature type="domain" description="Protein kinase" evidence="1">
    <location>
        <begin position="29"/>
        <end position="327"/>
    </location>
</feature>
<sequence length="327" mass="35834">MSSNVNRRTLDDAAMARVLAAAGIDPRSMAAFEELGAATYNTAYRIRLDDGTGLVLKVAPDPTAPGLSHERDLMRTEAMFYDTASGALPVPRVVRVDFSRDAADSDWLLMTELPGRNWHEQEGELSDGERRKLRRELGELTARLHRISGDAFGYPQLGLSGSWRAAFQGMLGVLLDDAGRWDTPLPVPVSRIRALFDANAGALDEVTTPVLVHFDLWPGNVLLHEGRITGIVDGERALWGDPLAEMVSLALFGSIEDDDEFLSGYGGITFDDDARRRLAMYRAYLYLIMLTEGAPRGYAGPQREAALTHITRHLDTALADLEALAAP</sequence>
<evidence type="ECO:0000313" key="2">
    <source>
        <dbReference type="EMBL" id="MBE1876732.1"/>
    </source>
</evidence>
<dbReference type="PANTHER" id="PTHR21310">
    <property type="entry name" value="AMINOGLYCOSIDE PHOSPHOTRANSFERASE-RELATED-RELATED"/>
    <property type="match status" value="1"/>
</dbReference>
<organism evidence="2 3">
    <name type="scientific">Myceligenerans pegani</name>
    <dbReference type="NCBI Taxonomy" id="2776917"/>
    <lineage>
        <taxon>Bacteria</taxon>
        <taxon>Bacillati</taxon>
        <taxon>Actinomycetota</taxon>
        <taxon>Actinomycetes</taxon>
        <taxon>Micrococcales</taxon>
        <taxon>Promicromonosporaceae</taxon>
        <taxon>Myceligenerans</taxon>
    </lineage>
</organism>
<dbReference type="SUPFAM" id="SSF56112">
    <property type="entry name" value="Protein kinase-like (PK-like)"/>
    <property type="match status" value="1"/>
</dbReference>
<dbReference type="PROSITE" id="PS50011">
    <property type="entry name" value="PROTEIN_KINASE_DOM"/>
    <property type="match status" value="1"/>
</dbReference>
<dbReference type="EMBL" id="JADAQT010000089">
    <property type="protein sequence ID" value="MBE1876732.1"/>
    <property type="molecule type" value="Genomic_DNA"/>
</dbReference>
<dbReference type="Gene3D" id="3.30.200.20">
    <property type="entry name" value="Phosphorylase Kinase, domain 1"/>
    <property type="match status" value="1"/>
</dbReference>
<evidence type="ECO:0000259" key="1">
    <source>
        <dbReference type="PROSITE" id="PS50011"/>
    </source>
</evidence>
<dbReference type="InterPro" id="IPR000719">
    <property type="entry name" value="Prot_kinase_dom"/>
</dbReference>
<proteinExistence type="predicted"/>
<dbReference type="PANTHER" id="PTHR21310:SF59">
    <property type="entry name" value="AMINOGLYCOSIDE PHOSPHOTRANSFERASE DOMAIN-CONTAINING PROTEIN"/>
    <property type="match status" value="1"/>
</dbReference>
<dbReference type="RefSeq" id="WP_192863300.1">
    <property type="nucleotide sequence ID" value="NZ_JADAQT010000089.1"/>
</dbReference>
<reference evidence="2 3" key="1">
    <citation type="submission" date="2020-10" db="EMBL/GenBank/DDBJ databases">
        <title>Myceligenerans pegani sp. nov., an endophytic actinomycete isolated from Peganum harmala L. in Xinjiang, China.</title>
        <authorList>
            <person name="Xin L."/>
        </authorList>
    </citation>
    <scope>NUCLEOTIDE SEQUENCE [LARGE SCALE GENOMIC DNA]</scope>
    <source>
        <strain evidence="2 3">TRM65318</strain>
    </source>
</reference>
<dbReference type="Proteomes" id="UP000625527">
    <property type="component" value="Unassembled WGS sequence"/>
</dbReference>
<dbReference type="Pfam" id="PF01636">
    <property type="entry name" value="APH"/>
    <property type="match status" value="1"/>
</dbReference>
<dbReference type="Gene3D" id="3.90.1200.10">
    <property type="match status" value="1"/>
</dbReference>